<dbReference type="GO" id="GO:0005044">
    <property type="term" value="F:scavenger receptor activity"/>
    <property type="evidence" value="ECO:0007669"/>
    <property type="project" value="TreeGrafter"/>
</dbReference>
<feature type="compositionally biased region" description="Basic and acidic residues" evidence="7">
    <location>
        <begin position="29"/>
        <end position="38"/>
    </location>
</feature>
<keyword evidence="5 8" id="KW-0472">Membrane</keyword>
<evidence type="ECO:0000256" key="6">
    <source>
        <dbReference type="ARBA" id="ARBA00023180"/>
    </source>
</evidence>
<proteinExistence type="inferred from homology"/>
<evidence type="ECO:0000256" key="4">
    <source>
        <dbReference type="ARBA" id="ARBA00022989"/>
    </source>
</evidence>
<comment type="similarity">
    <text evidence="2">Belongs to the CD36 family.</text>
</comment>
<evidence type="ECO:0000256" key="8">
    <source>
        <dbReference type="SAM" id="Phobius"/>
    </source>
</evidence>
<dbReference type="GO" id="GO:0016020">
    <property type="term" value="C:membrane"/>
    <property type="evidence" value="ECO:0007669"/>
    <property type="project" value="UniProtKB-SubCell"/>
</dbReference>
<dbReference type="InParanoid" id="A0A2R5GWJ6"/>
<dbReference type="InterPro" id="IPR002159">
    <property type="entry name" value="CD36_fam"/>
</dbReference>
<reference evidence="9 10" key="1">
    <citation type="submission" date="2017-12" db="EMBL/GenBank/DDBJ databases">
        <title>Sequencing, de novo assembly and annotation of complete genome of a new Thraustochytrid species, strain FCC1311.</title>
        <authorList>
            <person name="Sedici K."/>
            <person name="Godart F."/>
            <person name="Aiese Cigliano R."/>
            <person name="Sanseverino W."/>
            <person name="Barakat M."/>
            <person name="Ortet P."/>
            <person name="Marechal E."/>
            <person name="Cagnac O."/>
            <person name="Amato A."/>
        </authorList>
    </citation>
    <scope>NUCLEOTIDE SEQUENCE [LARGE SCALE GENOMIC DNA]</scope>
</reference>
<evidence type="ECO:0000256" key="3">
    <source>
        <dbReference type="ARBA" id="ARBA00022692"/>
    </source>
</evidence>
<organism evidence="9 10">
    <name type="scientific">Hondaea fermentalgiana</name>
    <dbReference type="NCBI Taxonomy" id="2315210"/>
    <lineage>
        <taxon>Eukaryota</taxon>
        <taxon>Sar</taxon>
        <taxon>Stramenopiles</taxon>
        <taxon>Bigyra</taxon>
        <taxon>Labyrinthulomycetes</taxon>
        <taxon>Thraustochytrida</taxon>
        <taxon>Thraustochytriidae</taxon>
        <taxon>Hondaea</taxon>
    </lineage>
</organism>
<comment type="subcellular location">
    <subcellularLocation>
        <location evidence="1">Membrane</location>
    </subcellularLocation>
</comment>
<feature type="transmembrane region" description="Helical" evidence="8">
    <location>
        <begin position="558"/>
        <end position="578"/>
    </location>
</feature>
<keyword evidence="10" id="KW-1185">Reference proteome</keyword>
<evidence type="ECO:0000256" key="5">
    <source>
        <dbReference type="ARBA" id="ARBA00023136"/>
    </source>
</evidence>
<evidence type="ECO:0000256" key="7">
    <source>
        <dbReference type="SAM" id="MobiDB-lite"/>
    </source>
</evidence>
<dbReference type="AlphaFoldDB" id="A0A2R5GWJ6"/>
<dbReference type="Proteomes" id="UP000241890">
    <property type="component" value="Unassembled WGS sequence"/>
</dbReference>
<accession>A0A2R5GWJ6</accession>
<dbReference type="PRINTS" id="PR01609">
    <property type="entry name" value="CD36FAMILY"/>
</dbReference>
<dbReference type="PANTHER" id="PTHR11923:SF51">
    <property type="entry name" value="LYSOSOME MEMBRANE PROTEIN 2"/>
    <property type="match status" value="1"/>
</dbReference>
<evidence type="ECO:0000313" key="10">
    <source>
        <dbReference type="Proteomes" id="UP000241890"/>
    </source>
</evidence>
<dbReference type="OrthoDB" id="203327at2759"/>
<gene>
    <name evidence="9" type="ORF">FCC1311_090062</name>
</gene>
<feature type="region of interest" description="Disordered" evidence="7">
    <location>
        <begin position="1"/>
        <end position="57"/>
    </location>
</feature>
<comment type="caution">
    <text evidence="9">The sequence shown here is derived from an EMBL/GenBank/DDBJ whole genome shotgun (WGS) entry which is preliminary data.</text>
</comment>
<evidence type="ECO:0000313" key="9">
    <source>
        <dbReference type="EMBL" id="GBG32781.1"/>
    </source>
</evidence>
<sequence length="600" mass="68451">MDETTSPRTLNEGLLAQEHEQEQGQEQAALERQHLNEAHEDEDLVDPLGPEETGDPSVVASRAWNQHRSRRCLLCASLGLLVSIALVAGLPTFITGLVHDGIRGNVVIDSEKADGFEQFRNRSRTGTTYMEFYLFNITNPHGVLQGEKPHLEELGPWIYTTYQIRSDFEWNASADTLAYREHSYYVFDPVETMIRTGGRFDTDKIEITTLNILFLAMDAVLGKFWWYEVTSHTIYKTDFNRLFTRKTVHELLTGYKDWVFGEIPIEFPGLYSNVTQDKDPHFLQKTIMRVGARNESEVYQLETFQGMQEVAIECPFGTNPLPGGHECSTPTYPCCASKKAKKVPIWSTEIVNGVWDRDANRVWGTVGEQFAPGLHPDETVIIFNDLISRALKFYCQDAEAVVYKGIQMYRYRPVPELFMNATERPANARYYQFGPRGFLGNLSMLEQGAPLQVSLPHFLEGDDSLIEGVEGLSPDRELHSMVIDIEPILGQTMVEHVRAQVVGQIRRVQWPHHRDVWFPHVRDGTYVPIGWFDQVSEITNEGVSEFRMLYIAHDIREGIYVVGTILSIAFAFPLLNAVRIHYFHEHHFVPVFATSATTQD</sequence>
<dbReference type="GO" id="GO:0005737">
    <property type="term" value="C:cytoplasm"/>
    <property type="evidence" value="ECO:0007669"/>
    <property type="project" value="TreeGrafter"/>
</dbReference>
<evidence type="ECO:0000256" key="1">
    <source>
        <dbReference type="ARBA" id="ARBA00004370"/>
    </source>
</evidence>
<feature type="transmembrane region" description="Helical" evidence="8">
    <location>
        <begin position="72"/>
        <end position="94"/>
    </location>
</feature>
<dbReference type="PANTHER" id="PTHR11923">
    <property type="entry name" value="SCAVENGER RECEPTOR CLASS B TYPE-1 SR-B1"/>
    <property type="match status" value="1"/>
</dbReference>
<keyword evidence="4 8" id="KW-1133">Transmembrane helix</keyword>
<dbReference type="Pfam" id="PF01130">
    <property type="entry name" value="CD36"/>
    <property type="match status" value="1"/>
</dbReference>
<evidence type="ECO:0000256" key="2">
    <source>
        <dbReference type="ARBA" id="ARBA00010532"/>
    </source>
</evidence>
<name>A0A2R5GWJ6_9STRA</name>
<dbReference type="EMBL" id="BEYU01000129">
    <property type="protein sequence ID" value="GBG32781.1"/>
    <property type="molecule type" value="Genomic_DNA"/>
</dbReference>
<keyword evidence="3 8" id="KW-0812">Transmembrane</keyword>
<keyword evidence="6" id="KW-0325">Glycoprotein</keyword>
<protein>
    <submittedName>
        <fullName evidence="9">Sensory neuron membrane protein 1</fullName>
    </submittedName>
</protein>